<comment type="subcellular location">
    <subcellularLocation>
        <location evidence="1">Nucleus</location>
    </subcellularLocation>
</comment>
<sequence>MGIFSISFQQKCSYCAKSGGTVGCEFRKCTKTYHYSCARKARAMLIENDSNGIYKLYCQNHSGKYGFSEFRGKGNDGQGDGQSSPKRNEYQPGASNSGDAMKESNQNGNQPQPGASDGLSFKRMTTVSEDYESTSSNDSMPSILEILEHIQASHKCSDVDNSLVKSDDVCVPKDSLQPSRQTLLSPLSTVSDHVKQKWGSFDYMLFQSVNL</sequence>
<evidence type="ECO:0000256" key="5">
    <source>
        <dbReference type="ARBA" id="ARBA00023242"/>
    </source>
</evidence>
<evidence type="ECO:0000256" key="4">
    <source>
        <dbReference type="ARBA" id="ARBA00022833"/>
    </source>
</evidence>
<dbReference type="GO" id="GO:0005634">
    <property type="term" value="C:nucleus"/>
    <property type="evidence" value="ECO:0007669"/>
    <property type="project" value="UniProtKB-SubCell"/>
</dbReference>
<dbReference type="InterPro" id="IPR034732">
    <property type="entry name" value="EPHD"/>
</dbReference>
<evidence type="ECO:0000313" key="9">
    <source>
        <dbReference type="Proteomes" id="UP000694388"/>
    </source>
</evidence>
<dbReference type="InterPro" id="IPR013083">
    <property type="entry name" value="Znf_RING/FYVE/PHD"/>
</dbReference>
<feature type="domain" description="PHD-type" evidence="7">
    <location>
        <begin position="1"/>
        <end position="62"/>
    </location>
</feature>
<dbReference type="Pfam" id="PF13771">
    <property type="entry name" value="zf-HC5HC2H"/>
    <property type="match status" value="1"/>
</dbReference>
<reference evidence="8" key="1">
    <citation type="submission" date="2025-08" db="UniProtKB">
        <authorList>
            <consortium name="Ensembl"/>
        </authorList>
    </citation>
    <scope>IDENTIFICATION</scope>
</reference>
<evidence type="ECO:0000259" key="7">
    <source>
        <dbReference type="PROSITE" id="PS51805"/>
    </source>
</evidence>
<keyword evidence="2" id="KW-0479">Metal-binding</keyword>
<dbReference type="InterPro" id="IPR011011">
    <property type="entry name" value="Znf_FYVE_PHD"/>
</dbReference>
<dbReference type="AlphaFoldDB" id="A0A8C4QDP9"/>
<evidence type="ECO:0000256" key="1">
    <source>
        <dbReference type="ARBA" id="ARBA00004123"/>
    </source>
</evidence>
<dbReference type="SMART" id="SM00249">
    <property type="entry name" value="PHD"/>
    <property type="match status" value="1"/>
</dbReference>
<reference evidence="8" key="2">
    <citation type="submission" date="2025-09" db="UniProtKB">
        <authorList>
            <consortium name="Ensembl"/>
        </authorList>
    </citation>
    <scope>IDENTIFICATION</scope>
</reference>
<dbReference type="GO" id="GO:0008270">
    <property type="term" value="F:zinc ion binding"/>
    <property type="evidence" value="ECO:0007669"/>
    <property type="project" value="UniProtKB-KW"/>
</dbReference>
<evidence type="ECO:0000256" key="2">
    <source>
        <dbReference type="ARBA" id="ARBA00022723"/>
    </source>
</evidence>
<feature type="compositionally biased region" description="Polar residues" evidence="6">
    <location>
        <begin position="93"/>
        <end position="113"/>
    </location>
</feature>
<organism evidence="8 9">
    <name type="scientific">Eptatretus burgeri</name>
    <name type="common">Inshore hagfish</name>
    <dbReference type="NCBI Taxonomy" id="7764"/>
    <lineage>
        <taxon>Eukaryota</taxon>
        <taxon>Metazoa</taxon>
        <taxon>Chordata</taxon>
        <taxon>Craniata</taxon>
        <taxon>Vertebrata</taxon>
        <taxon>Cyclostomata</taxon>
        <taxon>Myxini</taxon>
        <taxon>Myxiniformes</taxon>
        <taxon>Myxinidae</taxon>
        <taxon>Eptatretinae</taxon>
        <taxon>Eptatretus</taxon>
    </lineage>
</organism>
<dbReference type="InterPro" id="IPR051188">
    <property type="entry name" value="PHD-type_Zinc_Finger"/>
</dbReference>
<dbReference type="InterPro" id="IPR001965">
    <property type="entry name" value="Znf_PHD"/>
</dbReference>
<keyword evidence="4" id="KW-0862">Zinc</keyword>
<dbReference type="Proteomes" id="UP000694388">
    <property type="component" value="Unplaced"/>
</dbReference>
<dbReference type="Ensembl" id="ENSEBUT00000014488.1">
    <property type="protein sequence ID" value="ENSEBUP00000013912.1"/>
    <property type="gene ID" value="ENSEBUG00000008777.1"/>
</dbReference>
<accession>A0A8C4QDP9</accession>
<dbReference type="Gene3D" id="3.30.40.10">
    <property type="entry name" value="Zinc/RING finger domain, C3HC4 (zinc finger)"/>
    <property type="match status" value="1"/>
</dbReference>
<proteinExistence type="predicted"/>
<dbReference type="SUPFAM" id="SSF57903">
    <property type="entry name" value="FYVE/PHD zinc finger"/>
    <property type="match status" value="1"/>
</dbReference>
<dbReference type="PANTHER" id="PTHR12420:SF4">
    <property type="entry name" value="PHD FINGER PROTEIN 11"/>
    <property type="match status" value="1"/>
</dbReference>
<feature type="region of interest" description="Disordered" evidence="6">
    <location>
        <begin position="69"/>
        <end position="120"/>
    </location>
</feature>
<evidence type="ECO:0000256" key="6">
    <source>
        <dbReference type="SAM" id="MobiDB-lite"/>
    </source>
</evidence>
<dbReference type="PANTHER" id="PTHR12420">
    <property type="entry name" value="PHD FINGER PROTEIN"/>
    <property type="match status" value="1"/>
</dbReference>
<name>A0A8C4QDP9_EPTBU</name>
<evidence type="ECO:0000256" key="3">
    <source>
        <dbReference type="ARBA" id="ARBA00022771"/>
    </source>
</evidence>
<evidence type="ECO:0000313" key="8">
    <source>
        <dbReference type="Ensembl" id="ENSEBUP00000013912.1"/>
    </source>
</evidence>
<protein>
    <recommendedName>
        <fullName evidence="7">PHD-type domain-containing protein</fullName>
    </recommendedName>
</protein>
<keyword evidence="5" id="KW-0539">Nucleus</keyword>
<keyword evidence="3" id="KW-0863">Zinc-finger</keyword>
<keyword evidence="9" id="KW-1185">Reference proteome</keyword>
<dbReference type="PROSITE" id="PS51805">
    <property type="entry name" value="EPHD"/>
    <property type="match status" value="1"/>
</dbReference>